<evidence type="ECO:0000313" key="1">
    <source>
        <dbReference type="EMBL" id="CAB1275491.1"/>
    </source>
</evidence>
<sequence length="52" mass="5756">MNFVIVERNQKNVPNSTQLEAAMHVVGGSEIQIRGTDACRKVKYTGSVNHNN</sequence>
<accession>A0A7G1Q9K3</accession>
<proteinExistence type="predicted"/>
<reference evidence="1 2" key="1">
    <citation type="submission" date="2020-03" db="EMBL/GenBank/DDBJ databases">
        <authorList>
            <person name="Picone N."/>
        </authorList>
    </citation>
    <scope>NUCLEOTIDE SEQUENCE [LARGE SCALE GENOMIC DNA]</scope>
    <source>
        <strain evidence="1">NSCAC1</strain>
    </source>
</reference>
<dbReference type="KEGG" id="ntg:NSCAC_0692"/>
<dbReference type="EMBL" id="LR778175">
    <property type="protein sequence ID" value="CAB1275491.1"/>
    <property type="molecule type" value="Genomic_DNA"/>
</dbReference>
<keyword evidence="2" id="KW-1185">Reference proteome</keyword>
<gene>
    <name evidence="1" type="ORF">NSCAC_0692</name>
</gene>
<evidence type="ECO:0000313" key="2">
    <source>
        <dbReference type="Proteomes" id="UP000516072"/>
    </source>
</evidence>
<protein>
    <submittedName>
        <fullName evidence="1">Uncharacterized protein</fullName>
    </submittedName>
</protein>
<dbReference type="AlphaFoldDB" id="A0A7G1Q9K3"/>
<name>A0A7G1Q9K3_9GAMM</name>
<dbReference type="RefSeq" id="WP_197745017.1">
    <property type="nucleotide sequence ID" value="NZ_LR778175.1"/>
</dbReference>
<organism evidence="1 2">
    <name type="scientific">Candidatus Nitrosacidococcus tergens</name>
    <dbReference type="NCBI Taxonomy" id="553981"/>
    <lineage>
        <taxon>Bacteria</taxon>
        <taxon>Pseudomonadati</taxon>
        <taxon>Pseudomonadota</taxon>
        <taxon>Gammaproteobacteria</taxon>
        <taxon>Chromatiales</taxon>
        <taxon>Chromatiaceae</taxon>
        <taxon>Candidatus Nitrosacidococcus</taxon>
    </lineage>
</organism>
<dbReference type="Proteomes" id="UP000516072">
    <property type="component" value="Chromosome"/>
</dbReference>